<dbReference type="PROSITE" id="PS51650">
    <property type="entry name" value="C2_DOCK"/>
    <property type="match status" value="1"/>
</dbReference>
<evidence type="ECO:0000313" key="7">
    <source>
        <dbReference type="EMBL" id="GMT32317.1"/>
    </source>
</evidence>
<dbReference type="Pfam" id="PF20422">
    <property type="entry name" value="DHR-2_Lobe_B"/>
    <property type="match status" value="1"/>
</dbReference>
<feature type="domain" description="C2 DOCK-type" evidence="5">
    <location>
        <begin position="751"/>
        <end position="933"/>
    </location>
</feature>
<feature type="region of interest" description="Disordered" evidence="3">
    <location>
        <begin position="438"/>
        <end position="470"/>
    </location>
</feature>
<dbReference type="Pfam" id="PF14429">
    <property type="entry name" value="DOCK-C2"/>
    <property type="match status" value="1"/>
</dbReference>
<dbReference type="InterPro" id="IPR043162">
    <property type="entry name" value="DOCK_C_lobe_C"/>
</dbReference>
<dbReference type="EMBL" id="BTSY01000006">
    <property type="protein sequence ID" value="GMT32317.1"/>
    <property type="molecule type" value="Genomic_DNA"/>
</dbReference>
<dbReference type="InterPro" id="IPR021816">
    <property type="entry name" value="DOCK_C/D_N"/>
</dbReference>
<dbReference type="InterPro" id="IPR043161">
    <property type="entry name" value="DOCK_C_lobe_A"/>
</dbReference>
<dbReference type="Proteomes" id="UP001432322">
    <property type="component" value="Unassembled WGS sequence"/>
</dbReference>
<evidence type="ECO:0000256" key="2">
    <source>
        <dbReference type="PROSITE-ProRule" id="PRU00983"/>
    </source>
</evidence>
<keyword evidence="8" id="KW-1185">Reference proteome</keyword>
<dbReference type="PANTHER" id="PTHR23317">
    <property type="entry name" value="DEDICATOR OF CYTOKINESIS DOCK"/>
    <property type="match status" value="1"/>
</dbReference>
<comment type="caution">
    <text evidence="7">The sequence shown here is derived from an EMBL/GenBank/DDBJ whole genome shotgun (WGS) entry which is preliminary data.</text>
</comment>
<feature type="non-terminal residue" evidence="7">
    <location>
        <position position="1"/>
    </location>
</feature>
<dbReference type="Pfam" id="PF11878">
    <property type="entry name" value="DOCK_C-D_N"/>
    <property type="match status" value="1"/>
</dbReference>
<dbReference type="InterPro" id="IPR001849">
    <property type="entry name" value="PH_domain"/>
</dbReference>
<dbReference type="InterPro" id="IPR046770">
    <property type="entry name" value="DOCKER_Lobe_B"/>
</dbReference>
<dbReference type="PROSITE" id="PS50003">
    <property type="entry name" value="PH_DOMAIN"/>
    <property type="match status" value="1"/>
</dbReference>
<gene>
    <name evidence="7" type="ORF">PFISCL1PPCAC_23614</name>
</gene>
<evidence type="ECO:0000259" key="5">
    <source>
        <dbReference type="PROSITE" id="PS51650"/>
    </source>
</evidence>
<evidence type="ECO:0000259" key="6">
    <source>
        <dbReference type="PROSITE" id="PS51651"/>
    </source>
</evidence>
<protein>
    <submittedName>
        <fullName evidence="7">Uncharacterized protein</fullName>
    </submittedName>
</protein>
<dbReference type="GO" id="GO:0005085">
    <property type="term" value="F:guanyl-nucleotide exchange factor activity"/>
    <property type="evidence" value="ECO:0007669"/>
    <property type="project" value="UniProtKB-KW"/>
</dbReference>
<sequence>AEFPMRGVSLSSRTNANDDRRSVVSAGSSNASTLVADSLASSNSAAIKNVDKSNLRKFTAGVGRPGLAREAREAARNVISTQNPTRKPPVAQPLDYERFLVEKSVNIDNDPQRELLVFPRDDIEETTINIDPPTAIPAVQPTDLRDANWLLTRDALQMYSNPQKSVVFNYAKFSGDYDVLHNSSSADMDVALSSLVFESDMAEEEAKAAEEGFILSSDVIKEGFLQVVKNDPSLLDNLKSEKKRRWCILRRLEGGTIAFEVQKTPGNATGKPILRVNSAQLRATKKGRTVMEIEPCREDEEKAEKEKEREREKREEGKRIMVVPDSNDPQELANWLQIINRALALANKSDRLSISSGCTDGTAGNNTALFNTTLDSMSTAGDTDSVHSEESYGARDMTMWRGRNTAARALQPPIVDRRNIFSLYHRLAPVTEAKGEVSSLLPSRSSHSTHSSPPASPTTRRHKSATSTVSEKSGVVRFSVELCKLEMRLPVSPTEVRQIEPLFVKMFIFDSSTGRRLTEEFHVDVNDDDLQALLITTGRRQRREENGEGLRTETIASTVARKMVATVAGGASAHTWLVIRVDRVLSSDLHGELYMKTTGDIKGSLKLQKSIQGACARLGGFRTRFAFAARRIFPELSTVVATQQMNGAKGVVNGIDCLQLYRCDQNRLTDTDLHKYLSDFAKFEKTSKFVIPGASVSVNVDSSTKIFDFPLRLSSSFLPLHPWRKDLPHSPPVFDVQSFGNIVAEPHSSFVNLMYIYPLALKYDSQKVFSKARNISCTVRFMRGGEDVAREAFLDRLSPSGPFASSSSCAIQHHQQNPSFGDEMKLRLPLSLGQYDHLLFTFSHISVMGQLNAKSPTDSVESAIGYAWLPLATRKERLLMESDEADFSLCVAAELPKGYYRHRPLGIARPEEASAEVKWVDQRPLFRVRLRLVSSVYTTQPKLQAYFQSCQRFEHKVMGGETVDIVKRSPSPDESTPRSCSPLAESPIQLDDEHPLVREVHSRTEALCDVDIIHLIPFLPLILNRLLATLTLAATDSLALATLSTVISIVDRVSLSKRRRLLRHFVRSQLSPREATVDEDSLHYAICKHLPTLLRSVQPSLDELASVYRQLSFLLDVSARSIAHTIVRKALYKSTRSERFSVELVETIGGLVDTLVPQMIAKHREITVETRTANTALAVFMRCCLSFLDRGAVFRWIHSIVSRLDQAESRGILREYKSDLLTVLIRHEHWLPLSLPLLFDSSDLIQRVNYESTLTETNTSSANSTGILARFFHQLFQSPSISEKTDGDRYSRCGEEWWLSEPFCRRHFPVGLLMQELSMCLREPREYRKRPISLVRNLLAKHGYDKRYADINYQRRISILYAPLIRFALDNLNELESASPDTGGGGERTATDSSLGVRNSNKWRSLEKGVIPPVSARFSHVFKSSPIASPSSLNSSSGTPSLTVPSPQVTTPLAEKFDTEEVQDVLMSVVFVLQRMPKKILAALWTEMEGEKAEDLLRLLEVIVDVFRYRGKAHAMSAFEQTNRMMQRASHVMTKPSTLTRMDEFGGDSLSFSSSTGSAPPFAVLQMLNLSQEMALIVLDVIQTFSQQLASSSCLGWPSSSILFSRLLNLHISLLGDDWPESVRLHTIAALALFVNMFRRRLLDSGPLDALSILIERLLLLISSRLTSVQMAAAALLQIILRAGYENAATHLANEAMRAAVAPNSSQPKRLVSASERLGRPGAQTGVALARLLGASPSLSATGRLEKGLTALDALVSVADQRKQSPFDRAVLELNRQLRGVMAATGALNEAKNDPIRLADLHMQLADSYRGSAALRSTWLETLSSLHSTARYHSEAAVCMAHSVAVCARELNKRGELTSADWSVLGWISRDIGVEEGLVNEQRSGENVQPAGFTIENLASKIEKTAHLLTQSERYEAIGPLYRLIVPSLEKNNNFNSLVSVYAELQQSYSRAVEVKTSGKRHLGAYFRVRFYGKSHFDADHDTEWVYREHGLTSLAEVSQRIGDYCRQVVGHDRVQVEPEKELDERHLDENVAYVQVTHVDPMIMDDQARLSYDTHTNLREFVYEKSITEGVRGEGEPSHTQIALCKNFLTVRGSFPSTRRRLLVIDRRTETFSPLEFACLKLRDKAAKMRVLVDSSSGGSRPFDIKGLQLLLQGAVLPTVNAGPLSYAEAFTQPDQKKRYGEKGVEDLNGAFRELMSSCGAALKVNGAAIGADQTTYHQVLMSSFEAMLERLESFFGCSFKEEEKEELKGWNGSEFPRSHIHILDSISGVDT</sequence>
<dbReference type="Gene3D" id="2.60.40.150">
    <property type="entry name" value="C2 domain"/>
    <property type="match status" value="1"/>
</dbReference>
<feature type="region of interest" description="Disordered" evidence="3">
    <location>
        <begin position="1"/>
        <end position="29"/>
    </location>
</feature>
<feature type="region of interest" description="Disordered" evidence="3">
    <location>
        <begin position="1377"/>
        <end position="1397"/>
    </location>
</feature>
<evidence type="ECO:0000313" key="8">
    <source>
        <dbReference type="Proteomes" id="UP001432322"/>
    </source>
</evidence>
<feature type="compositionally biased region" description="Low complexity" evidence="3">
    <location>
        <begin position="438"/>
        <end position="453"/>
    </location>
</feature>
<dbReference type="PROSITE" id="PS51651">
    <property type="entry name" value="DOCKER"/>
    <property type="match status" value="1"/>
</dbReference>
<evidence type="ECO:0000256" key="3">
    <source>
        <dbReference type="SAM" id="MobiDB-lite"/>
    </source>
</evidence>
<proteinExistence type="inferred from homology"/>
<keyword evidence="1" id="KW-0344">Guanine-nucleotide releasing factor</keyword>
<reference evidence="7" key="1">
    <citation type="submission" date="2023-10" db="EMBL/GenBank/DDBJ databases">
        <title>Genome assembly of Pristionchus species.</title>
        <authorList>
            <person name="Yoshida K."/>
            <person name="Sommer R.J."/>
        </authorList>
    </citation>
    <scope>NUCLEOTIDE SEQUENCE</scope>
    <source>
        <strain evidence="7">RS5133</strain>
    </source>
</reference>
<feature type="region of interest" description="Disordered" evidence="3">
    <location>
        <begin position="965"/>
        <end position="985"/>
    </location>
</feature>
<comment type="similarity">
    <text evidence="2">Belongs to the DOCK family.</text>
</comment>
<dbReference type="Pfam" id="PF06920">
    <property type="entry name" value="DHR-2_Lobe_A"/>
    <property type="match status" value="1"/>
</dbReference>
<dbReference type="Gene3D" id="1.25.40.410">
    <property type="match status" value="1"/>
</dbReference>
<dbReference type="SMART" id="SM00233">
    <property type="entry name" value="PH"/>
    <property type="match status" value="1"/>
</dbReference>
<dbReference type="InterPro" id="IPR027357">
    <property type="entry name" value="DOCKER_dom"/>
</dbReference>
<dbReference type="GO" id="GO:0007264">
    <property type="term" value="P:small GTPase-mediated signal transduction"/>
    <property type="evidence" value="ECO:0007669"/>
    <property type="project" value="InterPro"/>
</dbReference>
<feature type="domain" description="PH" evidence="4">
    <location>
        <begin position="218"/>
        <end position="344"/>
    </location>
</feature>
<accession>A0AAV5WK24</accession>
<evidence type="ECO:0000256" key="1">
    <source>
        <dbReference type="ARBA" id="ARBA00022658"/>
    </source>
</evidence>
<organism evidence="7 8">
    <name type="scientific">Pristionchus fissidentatus</name>
    <dbReference type="NCBI Taxonomy" id="1538716"/>
    <lineage>
        <taxon>Eukaryota</taxon>
        <taxon>Metazoa</taxon>
        <taxon>Ecdysozoa</taxon>
        <taxon>Nematoda</taxon>
        <taxon>Chromadorea</taxon>
        <taxon>Rhabditida</taxon>
        <taxon>Rhabditina</taxon>
        <taxon>Diplogasteromorpha</taxon>
        <taxon>Diplogasteroidea</taxon>
        <taxon>Neodiplogasteridae</taxon>
        <taxon>Pristionchus</taxon>
    </lineage>
</organism>
<dbReference type="InterPro" id="IPR035892">
    <property type="entry name" value="C2_domain_sf"/>
</dbReference>
<dbReference type="InterPro" id="IPR026791">
    <property type="entry name" value="DOCK"/>
</dbReference>
<dbReference type="PANTHER" id="PTHR23317:SF26">
    <property type="entry name" value="ZIZIMIN, ISOFORM K"/>
    <property type="match status" value="1"/>
</dbReference>
<dbReference type="InterPro" id="IPR046773">
    <property type="entry name" value="DOCKER_Lobe_C"/>
</dbReference>
<name>A0AAV5WK24_9BILA</name>
<feature type="domain" description="DOCKER" evidence="6">
    <location>
        <begin position="1807"/>
        <end position="2242"/>
    </location>
</feature>
<dbReference type="Gene3D" id="1.20.58.740">
    <property type="match status" value="1"/>
</dbReference>
<dbReference type="InterPro" id="IPR046769">
    <property type="entry name" value="DOCKER_Lobe_A"/>
</dbReference>
<dbReference type="Pfam" id="PF20421">
    <property type="entry name" value="DHR-2_Lobe_C"/>
    <property type="match status" value="1"/>
</dbReference>
<dbReference type="InterPro" id="IPR027007">
    <property type="entry name" value="C2_DOCK-type_domain"/>
</dbReference>
<evidence type="ECO:0000259" key="4">
    <source>
        <dbReference type="PROSITE" id="PS50003"/>
    </source>
</evidence>